<evidence type="ECO:0008006" key="3">
    <source>
        <dbReference type="Google" id="ProtNLM"/>
    </source>
</evidence>
<gene>
    <name evidence="1" type="ORF">SAMN02745975_03425</name>
</gene>
<keyword evidence="2" id="KW-1185">Reference proteome</keyword>
<dbReference type="RefSeq" id="WP_110942412.1">
    <property type="nucleotide sequence ID" value="NZ_FQZV01000061.1"/>
</dbReference>
<dbReference type="SUPFAM" id="SSF58104">
    <property type="entry name" value="Methyl-accepting chemotaxis protein (MCP) signaling domain"/>
    <property type="match status" value="1"/>
</dbReference>
<dbReference type="EMBL" id="FQZV01000061">
    <property type="protein sequence ID" value="SHK00221.1"/>
    <property type="molecule type" value="Genomic_DNA"/>
</dbReference>
<protein>
    <recommendedName>
        <fullName evidence="3">Methyl-accepting chemotaxis protein</fullName>
    </recommendedName>
</protein>
<evidence type="ECO:0000313" key="2">
    <source>
        <dbReference type="Proteomes" id="UP000184536"/>
    </source>
</evidence>
<evidence type="ECO:0000313" key="1">
    <source>
        <dbReference type="EMBL" id="SHK00221.1"/>
    </source>
</evidence>
<dbReference type="AlphaFoldDB" id="A0A1M6NX55"/>
<dbReference type="STRING" id="1121919.SAMN02745975_03425"/>
<proteinExistence type="predicted"/>
<name>A0A1M6NX55_9FIRM</name>
<reference evidence="2" key="1">
    <citation type="submission" date="2016-11" db="EMBL/GenBank/DDBJ databases">
        <authorList>
            <person name="Varghese N."/>
            <person name="Submissions S."/>
        </authorList>
    </citation>
    <scope>NUCLEOTIDE SEQUENCE [LARGE SCALE GENOMIC DNA]</scope>
    <source>
        <strain evidence="2">DSM 17957</strain>
    </source>
</reference>
<organism evidence="1 2">
    <name type="scientific">Geosporobacter subterraneus DSM 17957</name>
    <dbReference type="NCBI Taxonomy" id="1121919"/>
    <lineage>
        <taxon>Bacteria</taxon>
        <taxon>Bacillati</taxon>
        <taxon>Bacillota</taxon>
        <taxon>Clostridia</taxon>
        <taxon>Peptostreptococcales</taxon>
        <taxon>Thermotaleaceae</taxon>
        <taxon>Geosporobacter</taxon>
    </lineage>
</organism>
<sequence>MEKFVALTRKSIAEFIHDLIGDFSESVVNISLTKKEVSEAIESISATSEETTAGSQEISDNVTEAADDLEAVVKESQEQAEIAVKLNEMIQRFKV</sequence>
<dbReference type="OrthoDB" id="1062at2"/>
<accession>A0A1M6NX55</accession>
<dbReference type="Proteomes" id="UP000184536">
    <property type="component" value="Unassembled WGS sequence"/>
</dbReference>
<dbReference type="Gene3D" id="1.10.287.950">
    <property type="entry name" value="Methyl-accepting chemotaxis protein"/>
    <property type="match status" value="1"/>
</dbReference>